<dbReference type="PANTHER" id="PTHR30204:SF97">
    <property type="entry name" value="MERR FAMILY REGULATORY PROTEIN"/>
    <property type="match status" value="1"/>
</dbReference>
<dbReference type="InterPro" id="IPR029442">
    <property type="entry name" value="GyrI-like"/>
</dbReference>
<evidence type="ECO:0000256" key="2">
    <source>
        <dbReference type="SAM" id="Coils"/>
    </source>
</evidence>
<proteinExistence type="predicted"/>
<sequence length="273" mass="29973">MFIIGDFARHGRVSVRMLRHYDAIGLLRPARVDPHSGYRFYTAEQLARLNRVIALKDLGFTLEQVGAILDEQIDADELRGMLRLRQAELEAALQAARARLNQVGARLRAIETEGRMSTQDVVVKKIPAVRIAELSTVAASFGPHDIGPAIGPLYDELCGRLEAAGVTGFGPGIAYYEDAGKGDGSVLVHAGMTVPEGTVVEGVTVHVLPGIEQAATIVHRGSMDDILPTVQTLARWMETNGYETEHYARELYLECPEDRSQWVTEIQESIVRA</sequence>
<dbReference type="EMBL" id="BJMN01000043">
    <property type="protein sequence ID" value="GEB60508.1"/>
    <property type="molecule type" value="Genomic_DNA"/>
</dbReference>
<feature type="domain" description="HTH merR-type" evidence="3">
    <location>
        <begin position="1"/>
        <end position="71"/>
    </location>
</feature>
<dbReference type="InterPro" id="IPR000551">
    <property type="entry name" value="MerR-type_HTH_dom"/>
</dbReference>
<dbReference type="RefSeq" id="WP_141300338.1">
    <property type="nucleotide sequence ID" value="NZ_BJMN01000043.1"/>
</dbReference>
<keyword evidence="1" id="KW-0238">DNA-binding</keyword>
<dbReference type="Gene3D" id="3.20.80.10">
    <property type="entry name" value="Regulatory factor, effector binding domain"/>
    <property type="match status" value="1"/>
</dbReference>
<dbReference type="Pfam" id="PF06445">
    <property type="entry name" value="GyrI-like"/>
    <property type="match status" value="1"/>
</dbReference>
<dbReference type="SUPFAM" id="SSF55136">
    <property type="entry name" value="Probable bacterial effector-binding domain"/>
    <property type="match status" value="1"/>
</dbReference>
<dbReference type="Gene3D" id="1.10.1660.10">
    <property type="match status" value="1"/>
</dbReference>
<evidence type="ECO:0000259" key="3">
    <source>
        <dbReference type="PROSITE" id="PS50937"/>
    </source>
</evidence>
<comment type="caution">
    <text evidence="4">The sequence shown here is derived from an EMBL/GenBank/DDBJ whole genome shotgun (WGS) entry which is preliminary data.</text>
</comment>
<dbReference type="InterPro" id="IPR047057">
    <property type="entry name" value="MerR_fam"/>
</dbReference>
<dbReference type="SUPFAM" id="SSF46955">
    <property type="entry name" value="Putative DNA-binding domain"/>
    <property type="match status" value="1"/>
</dbReference>
<evidence type="ECO:0000313" key="5">
    <source>
        <dbReference type="Proteomes" id="UP000315226"/>
    </source>
</evidence>
<dbReference type="GO" id="GO:0003700">
    <property type="term" value="F:DNA-binding transcription factor activity"/>
    <property type="evidence" value="ECO:0007669"/>
    <property type="project" value="InterPro"/>
</dbReference>
<protein>
    <submittedName>
        <fullName evidence="4">MerR family transcriptional regulator</fullName>
    </submittedName>
</protein>
<evidence type="ECO:0000256" key="1">
    <source>
        <dbReference type="ARBA" id="ARBA00023125"/>
    </source>
</evidence>
<gene>
    <name evidence="4" type="ORF">SGA01_61130</name>
</gene>
<organism evidence="4 5">
    <name type="scientific">Streptomyces gardneri</name>
    <dbReference type="NCBI Taxonomy" id="66892"/>
    <lineage>
        <taxon>Bacteria</taxon>
        <taxon>Bacillati</taxon>
        <taxon>Actinomycetota</taxon>
        <taxon>Actinomycetes</taxon>
        <taxon>Kitasatosporales</taxon>
        <taxon>Streptomycetaceae</taxon>
        <taxon>Streptomyces</taxon>
    </lineage>
</organism>
<evidence type="ECO:0000313" key="4">
    <source>
        <dbReference type="EMBL" id="GEB60508.1"/>
    </source>
</evidence>
<accession>A0A4Y3RTX0</accession>
<name>A0A4Y3RTX0_9ACTN</name>
<dbReference type="CDD" id="cd01107">
    <property type="entry name" value="HTH_BmrR"/>
    <property type="match status" value="1"/>
</dbReference>
<dbReference type="SMART" id="SM00871">
    <property type="entry name" value="AraC_E_bind"/>
    <property type="match status" value="1"/>
</dbReference>
<reference evidence="4 5" key="1">
    <citation type="submission" date="2019-06" db="EMBL/GenBank/DDBJ databases">
        <title>Whole genome shotgun sequence of Streptomyces gardneri NBRC 12865.</title>
        <authorList>
            <person name="Hosoyama A."/>
            <person name="Uohara A."/>
            <person name="Ohji S."/>
            <person name="Ichikawa N."/>
        </authorList>
    </citation>
    <scope>NUCLEOTIDE SEQUENCE [LARGE SCALE GENOMIC DNA]</scope>
    <source>
        <strain evidence="4 5">NBRC 12865</strain>
    </source>
</reference>
<feature type="coiled-coil region" evidence="2">
    <location>
        <begin position="86"/>
        <end position="113"/>
    </location>
</feature>
<dbReference type="InterPro" id="IPR011256">
    <property type="entry name" value="Reg_factor_effector_dom_sf"/>
</dbReference>
<dbReference type="SMART" id="SM00422">
    <property type="entry name" value="HTH_MERR"/>
    <property type="match status" value="1"/>
</dbReference>
<dbReference type="InterPro" id="IPR010499">
    <property type="entry name" value="AraC_E-bd"/>
</dbReference>
<dbReference type="Pfam" id="PF13411">
    <property type="entry name" value="MerR_1"/>
    <property type="match status" value="1"/>
</dbReference>
<dbReference type="PROSITE" id="PS50937">
    <property type="entry name" value="HTH_MERR_2"/>
    <property type="match status" value="1"/>
</dbReference>
<dbReference type="OrthoDB" id="7849865at2"/>
<dbReference type="InterPro" id="IPR009061">
    <property type="entry name" value="DNA-bd_dom_put_sf"/>
</dbReference>
<keyword evidence="2" id="KW-0175">Coiled coil</keyword>
<dbReference type="AlphaFoldDB" id="A0A4Y3RTX0"/>
<dbReference type="PANTHER" id="PTHR30204">
    <property type="entry name" value="REDOX-CYCLING DRUG-SENSING TRANSCRIPTIONAL ACTIVATOR SOXR"/>
    <property type="match status" value="1"/>
</dbReference>
<keyword evidence="5" id="KW-1185">Reference proteome</keyword>
<dbReference type="GO" id="GO:0003677">
    <property type="term" value="F:DNA binding"/>
    <property type="evidence" value="ECO:0007669"/>
    <property type="project" value="UniProtKB-KW"/>
</dbReference>
<dbReference type="Proteomes" id="UP000315226">
    <property type="component" value="Unassembled WGS sequence"/>
</dbReference>